<feature type="active site" description="Proton donor/acceptor" evidence="14">
    <location>
        <position position="390"/>
    </location>
</feature>
<comment type="similarity">
    <text evidence="3 14">Belongs to the peptidase M14 family.</text>
</comment>
<dbReference type="PROSITE" id="PS00132">
    <property type="entry name" value="CARBOXYPEPT_ZN_1"/>
    <property type="match status" value="1"/>
</dbReference>
<keyword evidence="9" id="KW-0862">Zinc</keyword>
<evidence type="ECO:0000313" key="17">
    <source>
        <dbReference type="EMBL" id="KAL2911090.1"/>
    </source>
</evidence>
<keyword evidence="12" id="KW-0865">Zymogen</keyword>
<gene>
    <name evidence="17" type="ORF">HK105_209457</name>
</gene>
<evidence type="ECO:0000256" key="15">
    <source>
        <dbReference type="SAM" id="SignalP"/>
    </source>
</evidence>
<evidence type="ECO:0000256" key="6">
    <source>
        <dbReference type="ARBA" id="ARBA00022723"/>
    </source>
</evidence>
<evidence type="ECO:0000256" key="1">
    <source>
        <dbReference type="ARBA" id="ARBA00001947"/>
    </source>
</evidence>
<evidence type="ECO:0000259" key="16">
    <source>
        <dbReference type="PROSITE" id="PS52035"/>
    </source>
</evidence>
<keyword evidence="4" id="KW-0121">Carboxypeptidase</keyword>
<keyword evidence="5" id="KW-0645">Protease</keyword>
<keyword evidence="10" id="KW-0843">Virulence</keyword>
<evidence type="ECO:0000256" key="7">
    <source>
        <dbReference type="ARBA" id="ARBA00022729"/>
    </source>
</evidence>
<dbReference type="Gene3D" id="3.30.70.340">
    <property type="entry name" value="Metallocarboxypeptidase-like"/>
    <property type="match status" value="1"/>
</dbReference>
<evidence type="ECO:0000256" key="14">
    <source>
        <dbReference type="PROSITE-ProRule" id="PRU01379"/>
    </source>
</evidence>
<comment type="function">
    <text evidence="2">Extracellular metalloprotease that contributes to pathogenicity.</text>
</comment>
<evidence type="ECO:0000256" key="13">
    <source>
        <dbReference type="ARBA" id="ARBA00023157"/>
    </source>
</evidence>
<evidence type="ECO:0000256" key="9">
    <source>
        <dbReference type="ARBA" id="ARBA00022833"/>
    </source>
</evidence>
<evidence type="ECO:0000256" key="12">
    <source>
        <dbReference type="ARBA" id="ARBA00023145"/>
    </source>
</evidence>
<organism evidence="17 18">
    <name type="scientific">Polyrhizophydium stewartii</name>
    <dbReference type="NCBI Taxonomy" id="2732419"/>
    <lineage>
        <taxon>Eukaryota</taxon>
        <taxon>Fungi</taxon>
        <taxon>Fungi incertae sedis</taxon>
        <taxon>Chytridiomycota</taxon>
        <taxon>Chytridiomycota incertae sedis</taxon>
        <taxon>Chytridiomycetes</taxon>
        <taxon>Rhizophydiales</taxon>
        <taxon>Rhizophydiales incertae sedis</taxon>
        <taxon>Polyrhizophydium</taxon>
    </lineage>
</organism>
<dbReference type="Pfam" id="PF02244">
    <property type="entry name" value="Propep_M14"/>
    <property type="match status" value="1"/>
</dbReference>
<accession>A0ABR4MUZ0</accession>
<evidence type="ECO:0000313" key="18">
    <source>
        <dbReference type="Proteomes" id="UP001527925"/>
    </source>
</evidence>
<feature type="domain" description="Peptidase M14" evidence="16">
    <location>
        <begin position="136"/>
        <end position="424"/>
    </location>
</feature>
<evidence type="ECO:0000256" key="5">
    <source>
        <dbReference type="ARBA" id="ARBA00022670"/>
    </source>
</evidence>
<feature type="chain" id="PRO_5045634883" description="Peptidase M14 domain-containing protein" evidence="15">
    <location>
        <begin position="20"/>
        <end position="428"/>
    </location>
</feature>
<proteinExistence type="inferred from homology"/>
<dbReference type="InterPro" id="IPR036990">
    <property type="entry name" value="M14A-like_propep"/>
</dbReference>
<keyword evidence="7 15" id="KW-0732">Signal</keyword>
<dbReference type="CDD" id="cd03860">
    <property type="entry name" value="M14_CP_A-B_like"/>
    <property type="match status" value="1"/>
</dbReference>
<reference evidence="17 18" key="1">
    <citation type="submission" date="2023-09" db="EMBL/GenBank/DDBJ databases">
        <title>Pangenome analysis of Batrachochytrium dendrobatidis and related Chytrids.</title>
        <authorList>
            <person name="Yacoub M.N."/>
            <person name="Stajich J.E."/>
            <person name="James T.Y."/>
        </authorList>
    </citation>
    <scope>NUCLEOTIDE SEQUENCE [LARGE SCALE GENOMIC DNA]</scope>
    <source>
        <strain evidence="17 18">JEL0888</strain>
    </source>
</reference>
<dbReference type="PRINTS" id="PR00765">
    <property type="entry name" value="CRBOXYPTASEA"/>
</dbReference>
<dbReference type="PROSITE" id="PS52035">
    <property type="entry name" value="PEPTIDASE_M14"/>
    <property type="match status" value="1"/>
</dbReference>
<comment type="cofactor">
    <cofactor evidence="1">
        <name>Zn(2+)</name>
        <dbReference type="ChEBI" id="CHEBI:29105"/>
    </cofactor>
</comment>
<comment type="caution">
    <text evidence="17">The sequence shown here is derived from an EMBL/GenBank/DDBJ whole genome shotgun (WGS) entry which is preliminary data.</text>
</comment>
<dbReference type="SMART" id="SM00631">
    <property type="entry name" value="Zn_pept"/>
    <property type="match status" value="1"/>
</dbReference>
<evidence type="ECO:0000256" key="8">
    <source>
        <dbReference type="ARBA" id="ARBA00022801"/>
    </source>
</evidence>
<sequence length="428" mass="45726">MKISSLWLAALALASSALAAPITESASPVSYKNHQVIRFTVATEQQAAQLRAIVSRHDDGISAWTDIHAGAAADLLVPPTAASKIAGALAAIEHKVLVSDLQANIDAERAHSEQNSHKLTEALKSGALAAPTAATVFSDYQDQATYESFIASLPGVTKQSIGTTYQGRSINAFSFGTGSKRIVFNGGIHAREWISPAVVTYVANYLTGSTSDAVALRSKFTFTVIPVLNPDGYAYTRSTDRLWRKNREPNSGSSCVGTDPNRNFPYKWGGEGASTSKCAEDYRGTAALSTKEAQALTSFIKSLSNVVSYIDFHSYSQLWMYPWGYDCNARLPEPELTDLKTGGSKAVAALEAVNGVSFTNGQSCLVTYPAAGATDDWTYSIGVKYTYSVELRDTGDNGFTLPASQIVPSGKEVVAAVVALWQYVATKV</sequence>
<keyword evidence="11" id="KW-0482">Metalloprotease</keyword>
<dbReference type="Pfam" id="PF00246">
    <property type="entry name" value="Peptidase_M14"/>
    <property type="match status" value="1"/>
</dbReference>
<keyword evidence="6" id="KW-0479">Metal-binding</keyword>
<protein>
    <recommendedName>
        <fullName evidence="16">Peptidase M14 domain-containing protein</fullName>
    </recommendedName>
</protein>
<keyword evidence="18" id="KW-1185">Reference proteome</keyword>
<dbReference type="Proteomes" id="UP001527925">
    <property type="component" value="Unassembled WGS sequence"/>
</dbReference>
<dbReference type="SUPFAM" id="SSF54897">
    <property type="entry name" value="Protease propeptides/inhibitors"/>
    <property type="match status" value="1"/>
</dbReference>
<dbReference type="Gene3D" id="3.40.630.10">
    <property type="entry name" value="Zn peptidases"/>
    <property type="match status" value="1"/>
</dbReference>
<keyword evidence="8" id="KW-0378">Hydrolase</keyword>
<name>A0ABR4MUZ0_9FUNG</name>
<keyword evidence="13" id="KW-1015">Disulfide bond</keyword>
<dbReference type="PROSITE" id="PS00133">
    <property type="entry name" value="CARBOXYPEPT_ZN_2"/>
    <property type="match status" value="1"/>
</dbReference>
<evidence type="ECO:0000256" key="2">
    <source>
        <dbReference type="ARBA" id="ARBA00003091"/>
    </source>
</evidence>
<evidence type="ECO:0000256" key="4">
    <source>
        <dbReference type="ARBA" id="ARBA00022645"/>
    </source>
</evidence>
<dbReference type="EMBL" id="JADGIZ020000185">
    <property type="protein sequence ID" value="KAL2911090.1"/>
    <property type="molecule type" value="Genomic_DNA"/>
</dbReference>
<evidence type="ECO:0000256" key="11">
    <source>
        <dbReference type="ARBA" id="ARBA00023049"/>
    </source>
</evidence>
<dbReference type="SUPFAM" id="SSF53187">
    <property type="entry name" value="Zn-dependent exopeptidases"/>
    <property type="match status" value="1"/>
</dbReference>
<dbReference type="InterPro" id="IPR000834">
    <property type="entry name" value="Peptidase_M14"/>
</dbReference>
<dbReference type="InterPro" id="IPR057247">
    <property type="entry name" value="CARBOXYPEPT_ZN_2"/>
</dbReference>
<evidence type="ECO:0000256" key="10">
    <source>
        <dbReference type="ARBA" id="ARBA00023026"/>
    </source>
</evidence>
<dbReference type="PANTHER" id="PTHR11705">
    <property type="entry name" value="PROTEASE FAMILY M14 CARBOXYPEPTIDASE A,B"/>
    <property type="match status" value="1"/>
</dbReference>
<dbReference type="InterPro" id="IPR003146">
    <property type="entry name" value="M14A_act_pep"/>
</dbReference>
<feature type="signal peptide" evidence="15">
    <location>
        <begin position="1"/>
        <end position="19"/>
    </location>
</feature>
<evidence type="ECO:0000256" key="3">
    <source>
        <dbReference type="ARBA" id="ARBA00005988"/>
    </source>
</evidence>
<dbReference type="InterPro" id="IPR057246">
    <property type="entry name" value="CARBOXYPEPT_ZN_1"/>
</dbReference>
<dbReference type="PANTHER" id="PTHR11705:SF143">
    <property type="entry name" value="SLL0236 PROTEIN"/>
    <property type="match status" value="1"/>
</dbReference>